<accession>A0A3B0U918</accession>
<dbReference type="Gene3D" id="3.55.50.30">
    <property type="match status" value="1"/>
</dbReference>
<dbReference type="Pfam" id="PF04773">
    <property type="entry name" value="FecR"/>
    <property type="match status" value="1"/>
</dbReference>
<dbReference type="PANTHER" id="PTHR30273">
    <property type="entry name" value="PERIPLASMIC SIGNAL SENSOR AND SIGMA FACTOR ACTIVATOR FECR-RELATED"/>
    <property type="match status" value="1"/>
</dbReference>
<feature type="domain" description="Protein FecR C-terminal" evidence="3">
    <location>
        <begin position="176"/>
        <end position="240"/>
    </location>
</feature>
<keyword evidence="1" id="KW-0812">Transmembrane</keyword>
<protein>
    <submittedName>
        <fullName evidence="4">Anti-sigma factor</fullName>
    </submittedName>
</protein>
<dbReference type="AlphaFoldDB" id="A0A3B0U918"/>
<dbReference type="PANTHER" id="PTHR30273:SF2">
    <property type="entry name" value="PROTEIN FECR"/>
    <property type="match status" value="1"/>
</dbReference>
<evidence type="ECO:0000313" key="4">
    <source>
        <dbReference type="EMBL" id="VAW24863.1"/>
    </source>
</evidence>
<feature type="non-terminal residue" evidence="4">
    <location>
        <position position="1"/>
    </location>
</feature>
<sequence length="245" mass="27714">QEKIKHKSKARVRKLYVSWFTSIAASIVLFVGLYSLLGNNTVLLNTSTGEHKNIALLDGSEVILNSKSEISYNKRTWKKEREVTLKGEAYFKVQKGSTFTVKTINGYVTVLGTQFNVISRDNFFEVVCYEGKVSVKNNINSVILLPGNSVRVLNGEIIENHQVKQQSPSWILGESTFKSIPLKYVINALENQYDVRFDRSLIDESVIYTGSFNNKNLEIALATVFKATNIKYKMTTTNIILLENN</sequence>
<dbReference type="Pfam" id="PF16344">
    <property type="entry name" value="FecR_C"/>
    <property type="match status" value="1"/>
</dbReference>
<evidence type="ECO:0000256" key="1">
    <source>
        <dbReference type="SAM" id="Phobius"/>
    </source>
</evidence>
<organism evidence="4">
    <name type="scientific">hydrothermal vent metagenome</name>
    <dbReference type="NCBI Taxonomy" id="652676"/>
    <lineage>
        <taxon>unclassified sequences</taxon>
        <taxon>metagenomes</taxon>
        <taxon>ecological metagenomes</taxon>
    </lineage>
</organism>
<dbReference type="InterPro" id="IPR012373">
    <property type="entry name" value="Ferrdict_sens_TM"/>
</dbReference>
<dbReference type="Gene3D" id="2.60.120.1440">
    <property type="match status" value="1"/>
</dbReference>
<dbReference type="EMBL" id="UOER01000307">
    <property type="protein sequence ID" value="VAW24863.1"/>
    <property type="molecule type" value="Genomic_DNA"/>
</dbReference>
<dbReference type="InterPro" id="IPR006860">
    <property type="entry name" value="FecR"/>
</dbReference>
<evidence type="ECO:0000259" key="3">
    <source>
        <dbReference type="Pfam" id="PF16344"/>
    </source>
</evidence>
<keyword evidence="1" id="KW-0472">Membrane</keyword>
<evidence type="ECO:0000259" key="2">
    <source>
        <dbReference type="Pfam" id="PF04773"/>
    </source>
</evidence>
<keyword evidence="1" id="KW-1133">Transmembrane helix</keyword>
<feature type="domain" description="FecR protein" evidence="2">
    <location>
        <begin position="44"/>
        <end position="133"/>
    </location>
</feature>
<name>A0A3B0U918_9ZZZZ</name>
<gene>
    <name evidence="4" type="ORF">MNBD_BACTEROID04-1242</name>
</gene>
<feature type="transmembrane region" description="Helical" evidence="1">
    <location>
        <begin position="15"/>
        <end position="37"/>
    </location>
</feature>
<dbReference type="GO" id="GO:0016989">
    <property type="term" value="F:sigma factor antagonist activity"/>
    <property type="evidence" value="ECO:0007669"/>
    <property type="project" value="TreeGrafter"/>
</dbReference>
<reference evidence="4" key="1">
    <citation type="submission" date="2018-06" db="EMBL/GenBank/DDBJ databases">
        <authorList>
            <person name="Zhirakovskaya E."/>
        </authorList>
    </citation>
    <scope>NUCLEOTIDE SEQUENCE</scope>
</reference>
<dbReference type="InterPro" id="IPR032508">
    <property type="entry name" value="FecR_C"/>
</dbReference>
<proteinExistence type="predicted"/>